<feature type="transmembrane region" description="Helical" evidence="5">
    <location>
        <begin position="23"/>
        <end position="43"/>
    </location>
</feature>
<dbReference type="AlphaFoldDB" id="A0A6J7ZYY2"/>
<evidence type="ECO:0000256" key="1">
    <source>
        <dbReference type="ARBA" id="ARBA00004141"/>
    </source>
</evidence>
<evidence type="ECO:0000313" key="9">
    <source>
        <dbReference type="Proteomes" id="UP000507470"/>
    </source>
</evidence>
<dbReference type="PANTHER" id="PTHR18945">
    <property type="entry name" value="NEUROTRANSMITTER GATED ION CHANNEL"/>
    <property type="match status" value="1"/>
</dbReference>
<dbReference type="GO" id="GO:0005230">
    <property type="term" value="F:extracellular ligand-gated monoatomic ion channel activity"/>
    <property type="evidence" value="ECO:0007669"/>
    <property type="project" value="InterPro"/>
</dbReference>
<feature type="transmembrane region" description="Helical" evidence="5">
    <location>
        <begin position="247"/>
        <end position="272"/>
    </location>
</feature>
<dbReference type="InterPro" id="IPR006202">
    <property type="entry name" value="Neur_chan_lig-bd"/>
</dbReference>
<dbReference type="Proteomes" id="UP000507470">
    <property type="component" value="Unassembled WGS sequence"/>
</dbReference>
<dbReference type="Pfam" id="PF02932">
    <property type="entry name" value="Neur_chan_memb"/>
    <property type="match status" value="1"/>
</dbReference>
<dbReference type="InterPro" id="IPR006201">
    <property type="entry name" value="Neur_channel"/>
</dbReference>
<dbReference type="GO" id="GO:0004888">
    <property type="term" value="F:transmembrane signaling receptor activity"/>
    <property type="evidence" value="ECO:0007669"/>
    <property type="project" value="InterPro"/>
</dbReference>
<dbReference type="Pfam" id="PF02931">
    <property type="entry name" value="Neur_chan_LBD"/>
    <property type="match status" value="1"/>
</dbReference>
<keyword evidence="5" id="KW-0813">Transport</keyword>
<name>A0A6J7ZYY2_MYTCO</name>
<dbReference type="CDD" id="cd18989">
    <property type="entry name" value="LGIC_ECD_cation"/>
    <property type="match status" value="1"/>
</dbReference>
<organism evidence="8 9">
    <name type="scientific">Mytilus coruscus</name>
    <name type="common">Sea mussel</name>
    <dbReference type="NCBI Taxonomy" id="42192"/>
    <lineage>
        <taxon>Eukaryota</taxon>
        <taxon>Metazoa</taxon>
        <taxon>Spiralia</taxon>
        <taxon>Lophotrochozoa</taxon>
        <taxon>Mollusca</taxon>
        <taxon>Bivalvia</taxon>
        <taxon>Autobranchia</taxon>
        <taxon>Pteriomorphia</taxon>
        <taxon>Mytilida</taxon>
        <taxon>Mytiloidea</taxon>
        <taxon>Mytilidae</taxon>
        <taxon>Mytilinae</taxon>
        <taxon>Mytilus</taxon>
    </lineage>
</organism>
<reference evidence="8 9" key="1">
    <citation type="submission" date="2020-06" db="EMBL/GenBank/DDBJ databases">
        <authorList>
            <person name="Li R."/>
            <person name="Bekaert M."/>
        </authorList>
    </citation>
    <scope>NUCLEOTIDE SEQUENCE [LARGE SCALE GENOMIC DNA]</scope>
    <source>
        <strain evidence="9">wild</strain>
    </source>
</reference>
<proteinExistence type="inferred from homology"/>
<comment type="similarity">
    <text evidence="5">Belongs to the ligand-gated ion channel (TC 1.A.9) family.</text>
</comment>
<dbReference type="InterPro" id="IPR036734">
    <property type="entry name" value="Neur_chan_lig-bd_sf"/>
</dbReference>
<accession>A0A6J7ZYY2</accession>
<gene>
    <name evidence="8" type="ORF">MCOR_1703</name>
</gene>
<feature type="transmembrane region" description="Helical" evidence="5">
    <location>
        <begin position="402"/>
        <end position="423"/>
    </location>
</feature>
<dbReference type="GO" id="GO:0016020">
    <property type="term" value="C:membrane"/>
    <property type="evidence" value="ECO:0007669"/>
    <property type="project" value="UniProtKB-SubCell"/>
</dbReference>
<evidence type="ECO:0000256" key="5">
    <source>
        <dbReference type="RuleBase" id="RU000687"/>
    </source>
</evidence>
<keyword evidence="4 5" id="KW-0472">Membrane</keyword>
<dbReference type="Gene3D" id="1.20.58.390">
    <property type="entry name" value="Neurotransmitter-gated ion-channel transmembrane domain"/>
    <property type="match status" value="1"/>
</dbReference>
<dbReference type="SUPFAM" id="SSF63712">
    <property type="entry name" value="Nicotinic receptor ligand binding domain-like"/>
    <property type="match status" value="1"/>
</dbReference>
<dbReference type="PROSITE" id="PS00236">
    <property type="entry name" value="NEUROTR_ION_CHANNEL"/>
    <property type="match status" value="1"/>
</dbReference>
<dbReference type="InterPro" id="IPR018000">
    <property type="entry name" value="Neurotransmitter_ion_chnl_CS"/>
</dbReference>
<dbReference type="InterPro" id="IPR006029">
    <property type="entry name" value="Neurotrans-gated_channel_TM"/>
</dbReference>
<feature type="domain" description="Neurotransmitter-gated ion-channel transmembrane" evidence="7">
    <location>
        <begin position="253"/>
        <end position="364"/>
    </location>
</feature>
<keyword evidence="2 5" id="KW-0812">Transmembrane</keyword>
<keyword evidence="5" id="KW-0407">Ion channel</keyword>
<sequence length="424" mass="48519">MFPAFEAYWDIDPYMSQQLRHRILFGSSFVLVYCFTVIQANTLSDVNNLHTDLLKGYNKDIRPPIDQSTTIVNASFSLVSIRDFDEVSGKFAVTGVFIGVWFDDRLSWNPIDYNMTFTTTIPQDKIWKPTVFLANVIDSLKNVGQDFVSIRLYYYGLAIWTPPDVIETSCQVDVTYFPYDQQTCTLQFVSYGSLATEVLMNSAINEAMTPYYTEHGTWDLEKTATSSYAFDSGSMFEVHITINRRPLFFLVNIIFPVISLTLLNSFVFLLPAESGERISYAITVLLAIAVFMTMISNYLPKTSQTMARLCYFLIGDLVLSSVICILTIFQLRIFFKSDQKYPVPLFLRNIVTILKCQWIVHVHPKISEGDAHNHKINQELCKPCDSNNQDITWKDIAKFFDLVSLFGSLLIQIVMLTVFFCVIT</sequence>
<evidence type="ECO:0000259" key="6">
    <source>
        <dbReference type="Pfam" id="PF02931"/>
    </source>
</evidence>
<evidence type="ECO:0000259" key="7">
    <source>
        <dbReference type="Pfam" id="PF02932"/>
    </source>
</evidence>
<dbReference type="InterPro" id="IPR038050">
    <property type="entry name" value="Neuro_actylchol_rec"/>
</dbReference>
<feature type="domain" description="Neurotransmitter-gated ion-channel ligand-binding" evidence="6">
    <location>
        <begin position="48"/>
        <end position="246"/>
    </location>
</feature>
<evidence type="ECO:0000256" key="4">
    <source>
        <dbReference type="ARBA" id="ARBA00023136"/>
    </source>
</evidence>
<keyword evidence="5" id="KW-0406">Ion transport</keyword>
<feature type="transmembrane region" description="Helical" evidence="5">
    <location>
        <begin position="278"/>
        <end position="299"/>
    </location>
</feature>
<keyword evidence="3 5" id="KW-1133">Transmembrane helix</keyword>
<comment type="subcellular location">
    <subcellularLocation>
        <location evidence="1">Membrane</location>
        <topology evidence="1">Multi-pass membrane protein</topology>
    </subcellularLocation>
</comment>
<feature type="transmembrane region" description="Helical" evidence="5">
    <location>
        <begin position="311"/>
        <end position="335"/>
    </location>
</feature>
<protein>
    <submittedName>
        <fullName evidence="8">CHRNN</fullName>
    </submittedName>
</protein>
<dbReference type="CDD" id="cd19051">
    <property type="entry name" value="LGIC_TM_cation"/>
    <property type="match status" value="1"/>
</dbReference>
<keyword evidence="9" id="KW-1185">Reference proteome</keyword>
<dbReference type="Gene3D" id="2.70.170.10">
    <property type="entry name" value="Neurotransmitter-gated ion-channel ligand-binding domain"/>
    <property type="match status" value="1"/>
</dbReference>
<dbReference type="EMBL" id="CACVKT020000358">
    <property type="protein sequence ID" value="CAC5358470.1"/>
    <property type="molecule type" value="Genomic_DNA"/>
</dbReference>
<dbReference type="SUPFAM" id="SSF90112">
    <property type="entry name" value="Neurotransmitter-gated ion-channel transmembrane pore"/>
    <property type="match status" value="1"/>
</dbReference>
<dbReference type="InterPro" id="IPR036719">
    <property type="entry name" value="Neuro-gated_channel_TM_sf"/>
</dbReference>
<evidence type="ECO:0000256" key="3">
    <source>
        <dbReference type="ARBA" id="ARBA00022989"/>
    </source>
</evidence>
<evidence type="ECO:0000313" key="8">
    <source>
        <dbReference type="EMBL" id="CAC5358470.1"/>
    </source>
</evidence>
<dbReference type="OrthoDB" id="6142676at2759"/>
<dbReference type="PRINTS" id="PR00252">
    <property type="entry name" value="NRIONCHANNEL"/>
</dbReference>
<evidence type="ECO:0000256" key="2">
    <source>
        <dbReference type="ARBA" id="ARBA00022692"/>
    </source>
</evidence>